<organism evidence="2 3">
    <name type="scientific">Companilactobacillus tucceti DSM 20183</name>
    <dbReference type="NCBI Taxonomy" id="1423811"/>
    <lineage>
        <taxon>Bacteria</taxon>
        <taxon>Bacillati</taxon>
        <taxon>Bacillota</taxon>
        <taxon>Bacilli</taxon>
        <taxon>Lactobacillales</taxon>
        <taxon>Lactobacillaceae</taxon>
        <taxon>Companilactobacillus</taxon>
    </lineage>
</organism>
<accession>A0A0R1J2W8</accession>
<evidence type="ECO:0000313" key="3">
    <source>
        <dbReference type="Proteomes" id="UP000050929"/>
    </source>
</evidence>
<dbReference type="RefSeq" id="WP_057763485.1">
    <property type="nucleotide sequence ID" value="NZ_AZDG01000001.1"/>
</dbReference>
<feature type="transmembrane region" description="Helical" evidence="1">
    <location>
        <begin position="71"/>
        <end position="99"/>
    </location>
</feature>
<feature type="transmembrane region" description="Helical" evidence="1">
    <location>
        <begin position="111"/>
        <end position="133"/>
    </location>
</feature>
<keyword evidence="1" id="KW-0472">Membrane</keyword>
<sequence>MGDDSKKFCYKCGKELTGDIQFCPYCGADQAPQSNTIKTESKVINDTSNNPNNNNINTQNVDSKTWVILDVIGWVVFVFSFVPGLDLGFLVSLALGIVIQKKFNHKGAGMGLWIPSAILFGILFMIGFISGFLGAI</sequence>
<evidence type="ECO:0000256" key="1">
    <source>
        <dbReference type="SAM" id="Phobius"/>
    </source>
</evidence>
<protein>
    <recommendedName>
        <fullName evidence="4">Zinc-ribbon domain-containing protein</fullName>
    </recommendedName>
</protein>
<dbReference type="EMBL" id="AZDG01000001">
    <property type="protein sequence ID" value="KRK65564.1"/>
    <property type="molecule type" value="Genomic_DNA"/>
</dbReference>
<dbReference type="Proteomes" id="UP000050929">
    <property type="component" value="Unassembled WGS sequence"/>
</dbReference>
<name>A0A0R1J2W8_9LACO</name>
<comment type="caution">
    <text evidence="2">The sequence shown here is derived from an EMBL/GenBank/DDBJ whole genome shotgun (WGS) entry which is preliminary data.</text>
</comment>
<dbReference type="AlphaFoldDB" id="A0A0R1J2W8"/>
<reference evidence="2 3" key="1">
    <citation type="journal article" date="2015" name="Genome Announc.">
        <title>Expanding the biotechnology potential of lactobacilli through comparative genomics of 213 strains and associated genera.</title>
        <authorList>
            <person name="Sun Z."/>
            <person name="Harris H.M."/>
            <person name="McCann A."/>
            <person name="Guo C."/>
            <person name="Argimon S."/>
            <person name="Zhang W."/>
            <person name="Yang X."/>
            <person name="Jeffery I.B."/>
            <person name="Cooney J.C."/>
            <person name="Kagawa T.F."/>
            <person name="Liu W."/>
            <person name="Song Y."/>
            <person name="Salvetti E."/>
            <person name="Wrobel A."/>
            <person name="Rasinkangas P."/>
            <person name="Parkhill J."/>
            <person name="Rea M.C."/>
            <person name="O'Sullivan O."/>
            <person name="Ritari J."/>
            <person name="Douillard F.P."/>
            <person name="Paul Ross R."/>
            <person name="Yang R."/>
            <person name="Briner A.E."/>
            <person name="Felis G.E."/>
            <person name="de Vos W.M."/>
            <person name="Barrangou R."/>
            <person name="Klaenhammer T.R."/>
            <person name="Caufield P.W."/>
            <person name="Cui Y."/>
            <person name="Zhang H."/>
            <person name="O'Toole P.W."/>
        </authorList>
    </citation>
    <scope>NUCLEOTIDE SEQUENCE [LARGE SCALE GENOMIC DNA]</scope>
    <source>
        <strain evidence="2 3">DSM 20183</strain>
    </source>
</reference>
<keyword evidence="3" id="KW-1185">Reference proteome</keyword>
<keyword evidence="1" id="KW-0812">Transmembrane</keyword>
<evidence type="ECO:0008006" key="4">
    <source>
        <dbReference type="Google" id="ProtNLM"/>
    </source>
</evidence>
<evidence type="ECO:0000313" key="2">
    <source>
        <dbReference type="EMBL" id="KRK65564.1"/>
    </source>
</evidence>
<proteinExistence type="predicted"/>
<dbReference type="STRING" id="1423811.FC72_GL000005"/>
<dbReference type="PATRIC" id="fig|1423811.3.peg.5"/>
<dbReference type="OrthoDB" id="2971849at2"/>
<keyword evidence="1" id="KW-1133">Transmembrane helix</keyword>
<gene>
    <name evidence="2" type="ORF">FC72_GL000005</name>
</gene>